<keyword evidence="2" id="KW-1185">Reference proteome</keyword>
<dbReference type="AlphaFoldDB" id="A0A2X0MQ38"/>
<protein>
    <submittedName>
        <fullName evidence="1">BQ5605_C001g00232 protein</fullName>
    </submittedName>
</protein>
<dbReference type="Proteomes" id="UP000249464">
    <property type="component" value="Unassembled WGS sequence"/>
</dbReference>
<sequence>MMNMMVTLRKSNNDSLPWLPKSKLAGPIYAQWPNGTVHVGVFVTFANIIRRQTFTGAGLESMIQHVSIGERGERLGVSYYE</sequence>
<dbReference type="EMBL" id="FQNC01000043">
    <property type="protein sequence ID" value="SGY45007.1"/>
    <property type="molecule type" value="Genomic_DNA"/>
</dbReference>
<organism evidence="1 2">
    <name type="scientific">Microbotryum silenes-dioicae</name>
    <dbReference type="NCBI Taxonomy" id="796604"/>
    <lineage>
        <taxon>Eukaryota</taxon>
        <taxon>Fungi</taxon>
        <taxon>Dikarya</taxon>
        <taxon>Basidiomycota</taxon>
        <taxon>Pucciniomycotina</taxon>
        <taxon>Microbotryomycetes</taxon>
        <taxon>Microbotryales</taxon>
        <taxon>Microbotryaceae</taxon>
        <taxon>Microbotryum</taxon>
    </lineage>
</organism>
<accession>A0A2X0MQ38</accession>
<proteinExistence type="predicted"/>
<name>A0A2X0MQ38_9BASI</name>
<gene>
    <name evidence="1" type="primary">BQ5605_C001g00232</name>
    <name evidence="1" type="ORF">BQ5605_C001G00232</name>
</gene>
<evidence type="ECO:0000313" key="2">
    <source>
        <dbReference type="Proteomes" id="UP000249464"/>
    </source>
</evidence>
<reference evidence="1 2" key="1">
    <citation type="submission" date="2016-11" db="EMBL/GenBank/DDBJ databases">
        <authorList>
            <person name="Jaros S."/>
            <person name="Januszkiewicz K."/>
            <person name="Wedrychowicz H."/>
        </authorList>
    </citation>
    <scope>NUCLEOTIDE SEQUENCE [LARGE SCALE GENOMIC DNA]</scope>
</reference>
<evidence type="ECO:0000313" key="1">
    <source>
        <dbReference type="EMBL" id="SGY45007.1"/>
    </source>
</evidence>